<dbReference type="GeneID" id="98148276"/>
<keyword evidence="1" id="KW-0677">Repeat</keyword>
<dbReference type="PROSITE" id="PS50297">
    <property type="entry name" value="ANK_REP_REGION"/>
    <property type="match status" value="2"/>
</dbReference>
<evidence type="ECO:0000313" key="5">
    <source>
        <dbReference type="Proteomes" id="UP001610432"/>
    </source>
</evidence>
<dbReference type="PROSITE" id="PS50088">
    <property type="entry name" value="ANK_REPEAT"/>
    <property type="match status" value="2"/>
</dbReference>
<dbReference type="InterPro" id="IPR002110">
    <property type="entry name" value="Ankyrin_rpt"/>
</dbReference>
<organism evidence="4 5">
    <name type="scientific">Aspergillus lucknowensis</name>
    <dbReference type="NCBI Taxonomy" id="176173"/>
    <lineage>
        <taxon>Eukaryota</taxon>
        <taxon>Fungi</taxon>
        <taxon>Dikarya</taxon>
        <taxon>Ascomycota</taxon>
        <taxon>Pezizomycotina</taxon>
        <taxon>Eurotiomycetes</taxon>
        <taxon>Eurotiomycetidae</taxon>
        <taxon>Eurotiales</taxon>
        <taxon>Aspergillaceae</taxon>
        <taxon>Aspergillus</taxon>
        <taxon>Aspergillus subgen. Nidulantes</taxon>
    </lineage>
</organism>
<dbReference type="Gene3D" id="1.25.40.20">
    <property type="entry name" value="Ankyrin repeat-containing domain"/>
    <property type="match status" value="1"/>
</dbReference>
<evidence type="ECO:0000256" key="3">
    <source>
        <dbReference type="PROSITE-ProRule" id="PRU00023"/>
    </source>
</evidence>
<evidence type="ECO:0000313" key="4">
    <source>
        <dbReference type="EMBL" id="KAL2866170.1"/>
    </source>
</evidence>
<reference evidence="4 5" key="1">
    <citation type="submission" date="2024-07" db="EMBL/GenBank/DDBJ databases">
        <title>Section-level genome sequencing and comparative genomics of Aspergillus sections Usti and Cavernicolus.</title>
        <authorList>
            <consortium name="Lawrence Berkeley National Laboratory"/>
            <person name="Nybo J.L."/>
            <person name="Vesth T.C."/>
            <person name="Theobald S."/>
            <person name="Frisvad J.C."/>
            <person name="Larsen T.O."/>
            <person name="Kjaerboelling I."/>
            <person name="Rothschild-Mancinelli K."/>
            <person name="Lyhne E.K."/>
            <person name="Kogle M.E."/>
            <person name="Barry K."/>
            <person name="Clum A."/>
            <person name="Na H."/>
            <person name="Ledsgaard L."/>
            <person name="Lin J."/>
            <person name="Lipzen A."/>
            <person name="Kuo A."/>
            <person name="Riley R."/>
            <person name="Mondo S."/>
            <person name="Labutti K."/>
            <person name="Haridas S."/>
            <person name="Pangalinan J."/>
            <person name="Salamov A.A."/>
            <person name="Simmons B.A."/>
            <person name="Magnuson J.K."/>
            <person name="Chen J."/>
            <person name="Drula E."/>
            <person name="Henrissat B."/>
            <person name="Wiebenga A."/>
            <person name="Lubbers R.J."/>
            <person name="Gomes A.C."/>
            <person name="Macurrencykelacurrency M.R."/>
            <person name="Stajich J."/>
            <person name="Grigoriev I.V."/>
            <person name="Mortensen U.H."/>
            <person name="De Vries R.P."/>
            <person name="Baker S.E."/>
            <person name="Andersen M.R."/>
        </authorList>
    </citation>
    <scope>NUCLEOTIDE SEQUENCE [LARGE SCALE GENOMIC DNA]</scope>
    <source>
        <strain evidence="4 5">CBS 449.75</strain>
    </source>
</reference>
<evidence type="ECO:0000256" key="1">
    <source>
        <dbReference type="ARBA" id="ARBA00022737"/>
    </source>
</evidence>
<gene>
    <name evidence="4" type="ORF">BJX67DRAFT_382264</name>
</gene>
<dbReference type="RefSeq" id="XP_070885149.1">
    <property type="nucleotide sequence ID" value="XM_071033204.1"/>
</dbReference>
<dbReference type="SMART" id="SM00248">
    <property type="entry name" value="ANK"/>
    <property type="match status" value="5"/>
</dbReference>
<dbReference type="EMBL" id="JBFXLQ010000027">
    <property type="protein sequence ID" value="KAL2866170.1"/>
    <property type="molecule type" value="Genomic_DNA"/>
</dbReference>
<comment type="caution">
    <text evidence="4">The sequence shown here is derived from an EMBL/GenBank/DDBJ whole genome shotgun (WGS) entry which is preliminary data.</text>
</comment>
<name>A0ABR4LNQ5_9EURO</name>
<dbReference type="PANTHER" id="PTHR24198:SF165">
    <property type="entry name" value="ANKYRIN REPEAT-CONTAINING PROTEIN-RELATED"/>
    <property type="match status" value="1"/>
</dbReference>
<dbReference type="Proteomes" id="UP001610432">
    <property type="component" value="Unassembled WGS sequence"/>
</dbReference>
<dbReference type="InterPro" id="IPR036770">
    <property type="entry name" value="Ankyrin_rpt-contain_sf"/>
</dbReference>
<proteinExistence type="predicted"/>
<feature type="repeat" description="ANK" evidence="3">
    <location>
        <begin position="366"/>
        <end position="392"/>
    </location>
</feature>
<dbReference type="SUPFAM" id="SSF48403">
    <property type="entry name" value="Ankyrin repeat"/>
    <property type="match status" value="1"/>
</dbReference>
<keyword evidence="5" id="KW-1185">Reference proteome</keyword>
<sequence length="423" mass="46874">MHLLSLPDKILQQIAEECDSISSVCHLMKSCKDLYFILRPSLYRIDKRSGNCFALSASAFPCTIETLKLALKYGEYADNHPAVSDTLRRACVLGLADFVEVLLEWCPLVPFTSLLGYHWKRNEEVVKLLLAAAATRESHPSFSFVHETVNAARDALWSACRYGQQRTAIMVLDMHPSLQLDHAFDHAYTTGNVPMLQFLIETAVRFRKRIFFPTQDPIWDSEILSVLGGAPDEIRRTTDEYRLLHACMTGNTAVTKMLCELGTPVDMEGPDGVSPLFHAIQSGHTGVVNELLKHGAPVTPGYPGYMDQLYDAVTTAVKHGHVEIVQTLLDAKVLYNDLLALRHASFNHHLGIFARLQPDPNFKYAYGQTALHFAAEAGFVEGVAMLVGAGASNCPDDMGRTPMDYAEDKGHMAVCLFLVLSGF</sequence>
<dbReference type="Pfam" id="PF12796">
    <property type="entry name" value="Ank_2"/>
    <property type="match status" value="2"/>
</dbReference>
<protein>
    <submittedName>
        <fullName evidence="4">Ankyrin repeat-containing domain protein</fullName>
    </submittedName>
</protein>
<feature type="repeat" description="ANK" evidence="3">
    <location>
        <begin position="271"/>
        <end position="298"/>
    </location>
</feature>
<evidence type="ECO:0000256" key="2">
    <source>
        <dbReference type="ARBA" id="ARBA00023043"/>
    </source>
</evidence>
<keyword evidence="2 3" id="KW-0040">ANK repeat</keyword>
<accession>A0ABR4LNQ5</accession>
<dbReference type="PANTHER" id="PTHR24198">
    <property type="entry name" value="ANKYRIN REPEAT AND PROTEIN KINASE DOMAIN-CONTAINING PROTEIN"/>
    <property type="match status" value="1"/>
</dbReference>